<dbReference type="PROSITE" id="PS51105">
    <property type="entry name" value="PTS_EIIC_TYPE_3"/>
    <property type="match status" value="1"/>
</dbReference>
<comment type="function">
    <text evidence="8">The phosphoenolpyruvate-dependent sugar phosphotransferase system (PTS), a major carbohydrate active -transport system, catalyzes the phosphorylation of incoming sugar substrates concomitant with their translocation across the cell membrane.</text>
</comment>
<feature type="transmembrane region" description="Helical" evidence="9">
    <location>
        <begin position="294"/>
        <end position="318"/>
    </location>
</feature>
<keyword evidence="7 8" id="KW-0472">Membrane</keyword>
<keyword evidence="12" id="KW-1185">Reference proteome</keyword>
<accession>A0A940ST80</accession>
<evidence type="ECO:0000256" key="4">
    <source>
        <dbReference type="ARBA" id="ARBA00022597"/>
    </source>
</evidence>
<dbReference type="PIRSF" id="PIRSF006351">
    <property type="entry name" value="PTS_EIIC-Cellobiose"/>
    <property type="match status" value="1"/>
</dbReference>
<keyword evidence="6 9" id="KW-1133">Transmembrane helix</keyword>
<dbReference type="AlphaFoldDB" id="A0A940ST80"/>
<evidence type="ECO:0000313" key="12">
    <source>
        <dbReference type="Proteomes" id="UP000674938"/>
    </source>
</evidence>
<feature type="transmembrane region" description="Helical" evidence="9">
    <location>
        <begin position="194"/>
        <end position="213"/>
    </location>
</feature>
<evidence type="ECO:0000256" key="2">
    <source>
        <dbReference type="ARBA" id="ARBA00022448"/>
    </source>
</evidence>
<reference evidence="11" key="1">
    <citation type="submission" date="2020-12" db="EMBL/GenBank/DDBJ databases">
        <title>Vagococcus allomyrinae sp. nov. and Enterococcus lavae sp. nov., isolated from the larvae of Allomyrina dichotoma.</title>
        <authorList>
            <person name="Lee S.D."/>
        </authorList>
    </citation>
    <scope>NUCLEOTIDE SEQUENCE</scope>
    <source>
        <strain evidence="11">BWB3-3</strain>
    </source>
</reference>
<dbReference type="Pfam" id="PF02378">
    <property type="entry name" value="PTS_EIIC"/>
    <property type="match status" value="1"/>
</dbReference>
<feature type="transmembrane region" description="Helical" evidence="9">
    <location>
        <begin position="67"/>
        <end position="92"/>
    </location>
</feature>
<keyword evidence="5 9" id="KW-0812">Transmembrane</keyword>
<dbReference type="NCBIfam" id="TIGR00410">
    <property type="entry name" value="lacE"/>
    <property type="match status" value="1"/>
</dbReference>
<evidence type="ECO:0000256" key="7">
    <source>
        <dbReference type="ARBA" id="ARBA00023136"/>
    </source>
</evidence>
<dbReference type="PANTHER" id="PTHR33989">
    <property type="match status" value="1"/>
</dbReference>
<keyword evidence="3 8" id="KW-1003">Cell membrane</keyword>
<sequence length="444" mass="47344">MSSFDKVQEKLQKTATIIQGNKYVSAITNGLISALPVTIVGALGSLVNTLPIDAYQRFLETSGLKSITGVPTMVTTNLLSLYVVFLIAAKFADGHKLDGTPAGLLALMAFLIITPLGNTTTSITTFLTTNKISLPDGVEPSGGDFLPLDWLGAAGLFTAFIVALLSAQLYVIFKEKGWGIKMPAGVPPTVSKSFSSLVPGVVLAVIAATIRFLMSLTAFEHLHAAIFAIIATPLKSLGGSIWAMVIAILVSHILWICGVHGSLVIYSVFAGIWVPMQMENLSAFNSGQAIPNMVSMSLFGMVGFMGSGATVGLAVAMLRAKSEQYRTLGRIAIIPNLCGINEPLIFGLPIIMNFTLAIPFIVMPLLILLGSFIGMATGILPYLTGVAAPLGTPVLLSGLLLGGWKWLVFQVLMLVISYFMYLPFFKVTDKIAYQSEMEAAREQE</sequence>
<feature type="transmembrane region" description="Helical" evidence="9">
    <location>
        <begin position="356"/>
        <end position="383"/>
    </location>
</feature>
<protein>
    <recommendedName>
        <fullName evidence="8">Permease IIC component</fullName>
    </recommendedName>
</protein>
<feature type="domain" description="PTS EIIC type-3" evidence="10">
    <location>
        <begin position="7"/>
        <end position="424"/>
    </location>
</feature>
<keyword evidence="2 8" id="KW-0813">Transport</keyword>
<feature type="transmembrane region" description="Helical" evidence="9">
    <location>
        <begin position="403"/>
        <end position="424"/>
    </location>
</feature>
<dbReference type="Proteomes" id="UP000674938">
    <property type="component" value="Unassembled WGS sequence"/>
</dbReference>
<evidence type="ECO:0000256" key="6">
    <source>
        <dbReference type="ARBA" id="ARBA00022989"/>
    </source>
</evidence>
<feature type="transmembrane region" description="Helical" evidence="9">
    <location>
        <begin position="253"/>
        <end position="274"/>
    </location>
</feature>
<dbReference type="EMBL" id="JAEEGA010000012">
    <property type="protein sequence ID" value="MBP1042837.1"/>
    <property type="molecule type" value="Genomic_DNA"/>
</dbReference>
<dbReference type="PANTHER" id="PTHR33989:SF4">
    <property type="entry name" value="PTS SYSTEM N,N'-DIACETYLCHITOBIOSE-SPECIFIC EIIC COMPONENT"/>
    <property type="match status" value="1"/>
</dbReference>
<dbReference type="GO" id="GO:1901264">
    <property type="term" value="P:carbohydrate derivative transport"/>
    <property type="evidence" value="ECO:0007669"/>
    <property type="project" value="TreeGrafter"/>
</dbReference>
<dbReference type="InterPro" id="IPR051088">
    <property type="entry name" value="PTS_Sugar-EIIC/EIIB"/>
</dbReference>
<evidence type="ECO:0000259" key="10">
    <source>
        <dbReference type="PROSITE" id="PS51105"/>
    </source>
</evidence>
<proteinExistence type="predicted"/>
<comment type="subcellular location">
    <subcellularLocation>
        <location evidence="1">Cell membrane</location>
        <topology evidence="1">Multi-pass membrane protein</topology>
    </subcellularLocation>
</comment>
<keyword evidence="4 8" id="KW-0762">Sugar transport</keyword>
<feature type="transmembrane region" description="Helical" evidence="9">
    <location>
        <begin position="150"/>
        <end position="173"/>
    </location>
</feature>
<evidence type="ECO:0000256" key="9">
    <source>
        <dbReference type="SAM" id="Phobius"/>
    </source>
</evidence>
<dbReference type="GO" id="GO:0005886">
    <property type="term" value="C:plasma membrane"/>
    <property type="evidence" value="ECO:0007669"/>
    <property type="project" value="UniProtKB-SubCell"/>
</dbReference>
<name>A0A940ST80_9ENTE</name>
<dbReference type="RefSeq" id="WP_209530434.1">
    <property type="nucleotide sequence ID" value="NZ_JAEEGA010000012.1"/>
</dbReference>
<dbReference type="InterPro" id="IPR004501">
    <property type="entry name" value="PTS_EIIC_3"/>
</dbReference>
<dbReference type="InterPro" id="IPR003352">
    <property type="entry name" value="PTS_EIIC"/>
</dbReference>
<comment type="caution">
    <text evidence="11">The sequence shown here is derived from an EMBL/GenBank/DDBJ whole genome shotgun (WGS) entry which is preliminary data.</text>
</comment>
<gene>
    <name evidence="11" type="ORF">I6N95_17610</name>
</gene>
<evidence type="ECO:0000256" key="3">
    <source>
        <dbReference type="ARBA" id="ARBA00022475"/>
    </source>
</evidence>
<feature type="transmembrane region" description="Helical" evidence="9">
    <location>
        <begin position="104"/>
        <end position="127"/>
    </location>
</feature>
<feature type="transmembrane region" description="Helical" evidence="9">
    <location>
        <begin position="225"/>
        <end position="246"/>
    </location>
</feature>
<feature type="transmembrane region" description="Helical" evidence="9">
    <location>
        <begin position="23"/>
        <end position="47"/>
    </location>
</feature>
<dbReference type="GO" id="GO:0009401">
    <property type="term" value="P:phosphoenolpyruvate-dependent sugar phosphotransferase system"/>
    <property type="evidence" value="ECO:0007669"/>
    <property type="project" value="InterPro"/>
</dbReference>
<evidence type="ECO:0000256" key="5">
    <source>
        <dbReference type="ARBA" id="ARBA00022692"/>
    </source>
</evidence>
<evidence type="ECO:0000313" key="11">
    <source>
        <dbReference type="EMBL" id="MBP1042837.1"/>
    </source>
</evidence>
<dbReference type="GO" id="GO:0008982">
    <property type="term" value="F:protein-N(PI)-phosphohistidine-sugar phosphotransferase activity"/>
    <property type="evidence" value="ECO:0007669"/>
    <property type="project" value="UniProtKB-UniRule"/>
</dbReference>
<organism evidence="11 12">
    <name type="scientific">Vagococcus allomyrinae</name>
    <dbReference type="NCBI Taxonomy" id="2794353"/>
    <lineage>
        <taxon>Bacteria</taxon>
        <taxon>Bacillati</taxon>
        <taxon>Bacillota</taxon>
        <taxon>Bacilli</taxon>
        <taxon>Lactobacillales</taxon>
        <taxon>Enterococcaceae</taxon>
        <taxon>Vagococcus</taxon>
    </lineage>
</organism>
<evidence type="ECO:0000256" key="1">
    <source>
        <dbReference type="ARBA" id="ARBA00004651"/>
    </source>
</evidence>
<evidence type="ECO:0000256" key="8">
    <source>
        <dbReference type="PIRNR" id="PIRNR006351"/>
    </source>
</evidence>
<dbReference type="InterPro" id="IPR004796">
    <property type="entry name" value="PTS_IIC_cello"/>
</dbReference>